<dbReference type="RefSeq" id="WP_010527735.1">
    <property type="nucleotide sequence ID" value="NZ_AFSL01000060.1"/>
</dbReference>
<name>A0A1I2D1S6_9BACT</name>
<evidence type="ECO:0008006" key="3">
    <source>
        <dbReference type="Google" id="ProtNLM"/>
    </source>
</evidence>
<organism evidence="1 2">
    <name type="scientific">Thermophagus xiamenensis</name>
    <dbReference type="NCBI Taxonomy" id="385682"/>
    <lineage>
        <taxon>Bacteria</taxon>
        <taxon>Pseudomonadati</taxon>
        <taxon>Bacteroidota</taxon>
        <taxon>Bacteroidia</taxon>
        <taxon>Marinilabiliales</taxon>
        <taxon>Marinilabiliaceae</taxon>
        <taxon>Thermophagus</taxon>
    </lineage>
</organism>
<dbReference type="STRING" id="385682.SAMN05444380_11783"/>
<sequence length="541" mass="63944">MSQLPDFKDRIFIRQWLVLKPYRKIMPTDNYYLQLSNKVKMAAYGCQEALMLSLYLESEEIDLLWCFLTSYLEDLVSDTNLWNTFVKLHKALYQKPLPFFDLEDYYEGEVNWQDIAFLIWYYLNTMQKEKFILASSGFITTLAHAVFEVLDEAWEYAPENNALKPFYSLDDSEDIGFYESRVLMDQIFFNSYLFYPDTQLELKNEVEIIFEENKGERHLLSYLNERRDLMVHSLYSRLLALRAKDWASAILPEGHRLAPKIKDMSHKVKGFFFYKGQDQQNIFLEHIASGKQFALTKKSFDSHQQLNNLDEIVYIGMVRWDNEWWFSGNFFSSEYDAELVVKERNSVESKMEVDFLDRQNKALYKVLEKQERAFKKFTNGSSLVFLESDKIERFLYDFFDYYNNSILKLKNKKHLESNLSRKIEYEVSSSFVDEFDNGLVFFNPKSGIEVAMDVNSAFPSKENPFFDEELSEQHIIDVIIAEGFSTELALHCVNEYKSRLPFFDSEKGKLILNNLDFLLRFGKGEYYFSYPSVTLVGDNKS</sequence>
<accession>A0A1I2D1S6</accession>
<dbReference type="eggNOG" id="ENOG5032R64">
    <property type="taxonomic scope" value="Bacteria"/>
</dbReference>
<proteinExistence type="predicted"/>
<dbReference type="InterPro" id="IPR024214">
    <property type="entry name" value="DUF3843"/>
</dbReference>
<dbReference type="InParanoid" id="A0A1I2D1S6"/>
<reference evidence="1 2" key="1">
    <citation type="submission" date="2016-10" db="EMBL/GenBank/DDBJ databases">
        <authorList>
            <person name="de Groot N.N."/>
        </authorList>
    </citation>
    <scope>NUCLEOTIDE SEQUENCE [LARGE SCALE GENOMIC DNA]</scope>
    <source>
        <strain evidence="1 2">DSM 19012</strain>
    </source>
</reference>
<dbReference type="Pfam" id="PF12954">
    <property type="entry name" value="DUF3843"/>
    <property type="match status" value="1"/>
</dbReference>
<keyword evidence="2" id="KW-1185">Reference proteome</keyword>
<gene>
    <name evidence="1" type="ORF">SAMN05444380_11783</name>
</gene>
<dbReference type="EMBL" id="FONA01000017">
    <property type="protein sequence ID" value="SFE74472.1"/>
    <property type="molecule type" value="Genomic_DNA"/>
</dbReference>
<dbReference type="Proteomes" id="UP000181976">
    <property type="component" value="Unassembled WGS sequence"/>
</dbReference>
<protein>
    <recommendedName>
        <fullName evidence="3">DUF3843 family protein</fullName>
    </recommendedName>
</protein>
<dbReference type="AlphaFoldDB" id="A0A1I2D1S6"/>
<evidence type="ECO:0000313" key="2">
    <source>
        <dbReference type="Proteomes" id="UP000181976"/>
    </source>
</evidence>
<evidence type="ECO:0000313" key="1">
    <source>
        <dbReference type="EMBL" id="SFE74472.1"/>
    </source>
</evidence>